<protein>
    <submittedName>
        <fullName evidence="5">Choline-sulfatase</fullName>
        <ecNumber evidence="5">3.1.6.6</ecNumber>
    </submittedName>
</protein>
<keyword evidence="2 5" id="KW-0378">Hydrolase</keyword>
<dbReference type="Proteomes" id="UP000315010">
    <property type="component" value="Unassembled WGS sequence"/>
</dbReference>
<evidence type="ECO:0000313" key="6">
    <source>
        <dbReference type="Proteomes" id="UP000315010"/>
    </source>
</evidence>
<dbReference type="CDD" id="cd16027">
    <property type="entry name" value="SGSH"/>
    <property type="match status" value="1"/>
</dbReference>
<keyword evidence="6" id="KW-1185">Reference proteome</keyword>
<dbReference type="Pfam" id="PF00884">
    <property type="entry name" value="Sulfatase"/>
    <property type="match status" value="1"/>
</dbReference>
<name>A0A5C5ZBL8_9BACT</name>
<evidence type="ECO:0000313" key="5">
    <source>
        <dbReference type="EMBL" id="TWT84704.1"/>
    </source>
</evidence>
<evidence type="ECO:0000256" key="3">
    <source>
        <dbReference type="SAM" id="SignalP"/>
    </source>
</evidence>
<evidence type="ECO:0000259" key="4">
    <source>
        <dbReference type="Pfam" id="PF00884"/>
    </source>
</evidence>
<dbReference type="InterPro" id="IPR050738">
    <property type="entry name" value="Sulfatase"/>
</dbReference>
<organism evidence="5 6">
    <name type="scientific">Novipirellula herctigrandis</name>
    <dbReference type="NCBI Taxonomy" id="2527986"/>
    <lineage>
        <taxon>Bacteria</taxon>
        <taxon>Pseudomonadati</taxon>
        <taxon>Planctomycetota</taxon>
        <taxon>Planctomycetia</taxon>
        <taxon>Pirellulales</taxon>
        <taxon>Pirellulaceae</taxon>
        <taxon>Novipirellula</taxon>
    </lineage>
</organism>
<reference evidence="5 6" key="1">
    <citation type="submission" date="2019-02" db="EMBL/GenBank/DDBJ databases">
        <title>Deep-cultivation of Planctomycetes and their phenomic and genomic characterization uncovers novel biology.</title>
        <authorList>
            <person name="Wiegand S."/>
            <person name="Jogler M."/>
            <person name="Boedeker C."/>
            <person name="Pinto D."/>
            <person name="Vollmers J."/>
            <person name="Rivas-Marin E."/>
            <person name="Kohn T."/>
            <person name="Peeters S.H."/>
            <person name="Heuer A."/>
            <person name="Rast P."/>
            <person name="Oberbeckmann S."/>
            <person name="Bunk B."/>
            <person name="Jeske O."/>
            <person name="Meyerdierks A."/>
            <person name="Storesund J.E."/>
            <person name="Kallscheuer N."/>
            <person name="Luecker S."/>
            <person name="Lage O.M."/>
            <person name="Pohl T."/>
            <person name="Merkel B.J."/>
            <person name="Hornburger P."/>
            <person name="Mueller R.-W."/>
            <person name="Bruemmer F."/>
            <person name="Labrenz M."/>
            <person name="Spormann A.M."/>
            <person name="Op Den Camp H."/>
            <person name="Overmann J."/>
            <person name="Amann R."/>
            <person name="Jetten M.S.M."/>
            <person name="Mascher T."/>
            <person name="Medema M.H."/>
            <person name="Devos D.P."/>
            <person name="Kaster A.-K."/>
            <person name="Ovreas L."/>
            <person name="Rohde M."/>
            <person name="Galperin M.Y."/>
            <person name="Jogler C."/>
        </authorList>
    </citation>
    <scope>NUCLEOTIDE SEQUENCE [LARGE SCALE GENOMIC DNA]</scope>
    <source>
        <strain evidence="5 6">CA13</strain>
    </source>
</reference>
<feature type="chain" id="PRO_5022779959" evidence="3">
    <location>
        <begin position="25"/>
        <end position="487"/>
    </location>
</feature>
<comment type="similarity">
    <text evidence="1">Belongs to the sulfatase family.</text>
</comment>
<dbReference type="GO" id="GO:0047753">
    <property type="term" value="F:choline-sulfatase activity"/>
    <property type="evidence" value="ECO:0007669"/>
    <property type="project" value="UniProtKB-EC"/>
</dbReference>
<dbReference type="PANTHER" id="PTHR42693">
    <property type="entry name" value="ARYLSULFATASE FAMILY MEMBER"/>
    <property type="match status" value="1"/>
</dbReference>
<comment type="caution">
    <text evidence="5">The sequence shown here is derived from an EMBL/GenBank/DDBJ whole genome shotgun (WGS) entry which is preliminary data.</text>
</comment>
<proteinExistence type="inferred from homology"/>
<evidence type="ECO:0000256" key="2">
    <source>
        <dbReference type="ARBA" id="ARBA00022801"/>
    </source>
</evidence>
<dbReference type="RefSeq" id="WP_419194956.1">
    <property type="nucleotide sequence ID" value="NZ_SJPJ01000001.1"/>
</dbReference>
<dbReference type="AlphaFoldDB" id="A0A5C5ZBL8"/>
<dbReference type="Gene3D" id="3.40.720.10">
    <property type="entry name" value="Alkaline Phosphatase, subunit A"/>
    <property type="match status" value="1"/>
</dbReference>
<accession>A0A5C5ZBL8</accession>
<feature type="domain" description="Sulfatase N-terminal" evidence="4">
    <location>
        <begin position="30"/>
        <end position="305"/>
    </location>
</feature>
<sequence precursor="true">MDTMQQKFVLSLFFSLTCLATAVAEEKPRPNFIFFITDDISSEDVGTYGGPVPTPNLDQLAATGMTFENAYVTASSCSPSRCSILTSRYPHNTGAPELHTPLPRDQWKFPGRLRREGYYTVLSGKNHMTYDGKSDDESRLVDAFDQIYPGGKPSGSKDWIDILNNRPNDQPFFCLFASHDAHRDWQFTENAPPFLLKDVVVPPYLCDGPMTRRDFLGYYHEVARTDFYLGLLLEELKKQGIDQHTYVIFTSDNGKPFPRAKTRLYDSGAKVPLVISGPGIAAGKRSKSLVSLIDIGPTVLELANVSIPKQFQGVSLVPTLSDPELTVRDYVFAEHNWHTYPANERMVRFADWVYIRNHNHQDQNLCAESADKFPAGKELWDAEANGLLEPQQRDIFLQPRPFEEFYNVQSDPNQFNNLVDSPECAAILEELRDVMDAWCEQTGDTIPSRPTTAIGHITPEKRGELPGVSADASHLLNAGPIRRTVKR</sequence>
<dbReference type="InterPro" id="IPR000917">
    <property type="entry name" value="Sulfatase_N"/>
</dbReference>
<dbReference type="EMBL" id="SJPJ01000001">
    <property type="protein sequence ID" value="TWT84704.1"/>
    <property type="molecule type" value="Genomic_DNA"/>
</dbReference>
<gene>
    <name evidence="5" type="primary">betC_32</name>
    <name evidence="5" type="ORF">CA13_61840</name>
</gene>
<feature type="signal peptide" evidence="3">
    <location>
        <begin position="1"/>
        <end position="24"/>
    </location>
</feature>
<dbReference type="PANTHER" id="PTHR42693:SF53">
    <property type="entry name" value="ENDO-4-O-SULFATASE"/>
    <property type="match status" value="1"/>
</dbReference>
<keyword evidence="3" id="KW-0732">Signal</keyword>
<dbReference type="SUPFAM" id="SSF53649">
    <property type="entry name" value="Alkaline phosphatase-like"/>
    <property type="match status" value="1"/>
</dbReference>
<evidence type="ECO:0000256" key="1">
    <source>
        <dbReference type="ARBA" id="ARBA00008779"/>
    </source>
</evidence>
<dbReference type="InterPro" id="IPR017850">
    <property type="entry name" value="Alkaline_phosphatase_core_sf"/>
</dbReference>
<dbReference type="EC" id="3.1.6.6" evidence="5"/>
<dbReference type="GO" id="GO:0004065">
    <property type="term" value="F:arylsulfatase activity"/>
    <property type="evidence" value="ECO:0007669"/>
    <property type="project" value="TreeGrafter"/>
</dbReference>